<dbReference type="Pfam" id="PF00071">
    <property type="entry name" value="Ras"/>
    <property type="match status" value="1"/>
</dbReference>
<keyword evidence="3 4" id="KW-0547">Nucleotide-binding</keyword>
<dbReference type="PROSITE" id="PS51421">
    <property type="entry name" value="RAS"/>
    <property type="match status" value="1"/>
</dbReference>
<dbReference type="EMBL" id="SRMA01026399">
    <property type="protein sequence ID" value="TRY84554.1"/>
    <property type="molecule type" value="Genomic_DNA"/>
</dbReference>
<dbReference type="InterPro" id="IPR005225">
    <property type="entry name" value="Small_GTP-bd"/>
</dbReference>
<evidence type="ECO:0000256" key="3">
    <source>
        <dbReference type="ARBA" id="ARBA00022741"/>
    </source>
</evidence>
<dbReference type="SMART" id="SM00173">
    <property type="entry name" value="RAS"/>
    <property type="match status" value="1"/>
</dbReference>
<reference evidence="5 6" key="1">
    <citation type="journal article" date="2019" name="Sci. Data">
        <title>Hybrid genome assembly and annotation of Danionella translucida.</title>
        <authorList>
            <person name="Kadobianskyi M."/>
            <person name="Schulze L."/>
            <person name="Schuelke M."/>
            <person name="Judkewitz B."/>
        </authorList>
    </citation>
    <scope>NUCLEOTIDE SEQUENCE [LARGE SCALE GENOMIC DNA]</scope>
    <source>
        <strain evidence="5 6">Bolton</strain>
    </source>
</reference>
<comment type="similarity">
    <text evidence="1 4">Belongs to the small GTPase superfamily. RGK family.</text>
</comment>
<dbReference type="OrthoDB" id="5239715at2759"/>
<dbReference type="GO" id="GO:0005886">
    <property type="term" value="C:plasma membrane"/>
    <property type="evidence" value="ECO:0007669"/>
    <property type="project" value="TreeGrafter"/>
</dbReference>
<evidence type="ECO:0000313" key="5">
    <source>
        <dbReference type="EMBL" id="TRY84554.1"/>
    </source>
</evidence>
<name>A0A553Q3P3_9TELE</name>
<dbReference type="AlphaFoldDB" id="A0A553Q3P3"/>
<dbReference type="PRINTS" id="PR00449">
    <property type="entry name" value="RASTRNSFRMNG"/>
</dbReference>
<dbReference type="GO" id="GO:0005516">
    <property type="term" value="F:calmodulin binding"/>
    <property type="evidence" value="ECO:0007669"/>
    <property type="project" value="UniProtKB-UniRule"/>
</dbReference>
<dbReference type="PANTHER" id="PTHR45775">
    <property type="entry name" value="RAD, GEM/KIR FAMILY MEMBER 2, ISOFORM C"/>
    <property type="match status" value="1"/>
</dbReference>
<dbReference type="InterPro" id="IPR027417">
    <property type="entry name" value="P-loop_NTPase"/>
</dbReference>
<evidence type="ECO:0000313" key="6">
    <source>
        <dbReference type="Proteomes" id="UP000316079"/>
    </source>
</evidence>
<keyword evidence="4" id="KW-0112">Calmodulin-binding</keyword>
<accession>A0A553Q3P3</accession>
<dbReference type="GO" id="GO:0005525">
    <property type="term" value="F:GTP binding"/>
    <property type="evidence" value="ECO:0007669"/>
    <property type="project" value="UniProtKB-UniRule"/>
</dbReference>
<proteinExistence type="inferred from homology"/>
<protein>
    <recommendedName>
        <fullName evidence="4">GTP-binding protein</fullName>
    </recommendedName>
</protein>
<dbReference type="SMART" id="SM00175">
    <property type="entry name" value="RAB"/>
    <property type="match status" value="1"/>
</dbReference>
<evidence type="ECO:0000256" key="2">
    <source>
        <dbReference type="ARBA" id="ARBA00022553"/>
    </source>
</evidence>
<dbReference type="SMART" id="SM00174">
    <property type="entry name" value="RHO"/>
    <property type="match status" value="1"/>
</dbReference>
<dbReference type="PIRSF" id="PIRSF038017">
    <property type="entry name" value="GTP-binding_GEM"/>
    <property type="match status" value="1"/>
</dbReference>
<dbReference type="CDD" id="cd04148">
    <property type="entry name" value="RGK"/>
    <property type="match status" value="1"/>
</dbReference>
<dbReference type="InterPro" id="IPR017358">
    <property type="entry name" value="RGK"/>
</dbReference>
<dbReference type="InterPro" id="IPR001806">
    <property type="entry name" value="Small_GTPase"/>
</dbReference>
<evidence type="ECO:0000256" key="4">
    <source>
        <dbReference type="PIRNR" id="PIRNR038017"/>
    </source>
</evidence>
<dbReference type="GO" id="GO:0005246">
    <property type="term" value="F:calcium channel regulator activity"/>
    <property type="evidence" value="ECO:0007669"/>
    <property type="project" value="TreeGrafter"/>
</dbReference>
<keyword evidence="4" id="KW-0342">GTP-binding</keyword>
<organism evidence="5 6">
    <name type="scientific">Danionella cerebrum</name>
    <dbReference type="NCBI Taxonomy" id="2873325"/>
    <lineage>
        <taxon>Eukaryota</taxon>
        <taxon>Metazoa</taxon>
        <taxon>Chordata</taxon>
        <taxon>Craniata</taxon>
        <taxon>Vertebrata</taxon>
        <taxon>Euteleostomi</taxon>
        <taxon>Actinopterygii</taxon>
        <taxon>Neopterygii</taxon>
        <taxon>Teleostei</taxon>
        <taxon>Ostariophysi</taxon>
        <taxon>Cypriniformes</taxon>
        <taxon>Danionidae</taxon>
        <taxon>Danioninae</taxon>
        <taxon>Danionella</taxon>
    </lineage>
</organism>
<keyword evidence="6" id="KW-1185">Reference proteome</keyword>
<dbReference type="FunFam" id="3.40.50.300:FF:000311">
    <property type="entry name" value="GTP-binding protein RAD"/>
    <property type="match status" value="1"/>
</dbReference>
<keyword evidence="2" id="KW-0597">Phosphoprotein</keyword>
<sequence length="321" mass="35670">MGLIWICGTLYFCRLHSSSSITNPRVTERMTLLASMRRHSIRVQHHLHRWSICGTDGGQLLSEAFSHPVPRLSRSSSCSSASSDSALSTESTPSASAGPFTVVLLGDGGVGKSALASIFAGASDSMGSECELYGGEIFEQTITVDGERASVTLLDIWDSQDEDSWSKQRCLQTGDAFIIVYAITDRSSFLHASDLRVQLRREREADRTPIILVGNKSDLVRCREVSVSEARASASVFDCKFIETSAAMQHNVWPLFEGIVRQLRLRRDARETLSRRSSLLQQRRESLPKKAKRFIHRMVAKKNKQAAFTLKSKSCHDLMSL</sequence>
<comment type="caution">
    <text evidence="5">The sequence shown here is derived from an EMBL/GenBank/DDBJ whole genome shotgun (WGS) entry which is preliminary data.</text>
</comment>
<dbReference type="Gene3D" id="3.40.50.300">
    <property type="entry name" value="P-loop containing nucleotide triphosphate hydrolases"/>
    <property type="match status" value="1"/>
</dbReference>
<dbReference type="InterPro" id="IPR051641">
    <property type="entry name" value="RGK_GTP-binding_reg"/>
</dbReference>
<dbReference type="GO" id="GO:0003924">
    <property type="term" value="F:GTPase activity"/>
    <property type="evidence" value="ECO:0007669"/>
    <property type="project" value="UniProtKB-UniRule"/>
</dbReference>
<dbReference type="STRING" id="623744.A0A553Q3P3"/>
<dbReference type="NCBIfam" id="TIGR00231">
    <property type="entry name" value="small_GTP"/>
    <property type="match status" value="1"/>
</dbReference>
<dbReference type="PANTHER" id="PTHR45775:SF4">
    <property type="entry name" value="GTP-BINDING PROTEIN GEM"/>
    <property type="match status" value="1"/>
</dbReference>
<dbReference type="Proteomes" id="UP000316079">
    <property type="component" value="Unassembled WGS sequence"/>
</dbReference>
<dbReference type="SUPFAM" id="SSF52540">
    <property type="entry name" value="P-loop containing nucleoside triphosphate hydrolases"/>
    <property type="match status" value="1"/>
</dbReference>
<dbReference type="PROSITE" id="PS51419">
    <property type="entry name" value="RAB"/>
    <property type="match status" value="1"/>
</dbReference>
<evidence type="ECO:0000256" key="1">
    <source>
        <dbReference type="ARBA" id="ARBA00008846"/>
    </source>
</evidence>
<comment type="subunit">
    <text evidence="4">Interacts with Calmodulin.</text>
</comment>
<gene>
    <name evidence="5" type="ORF">DNTS_001305</name>
</gene>